<dbReference type="InterPro" id="IPR045851">
    <property type="entry name" value="AMP-bd_C_sf"/>
</dbReference>
<dbReference type="SUPFAM" id="SSF56801">
    <property type="entry name" value="Acetyl-CoA synthetase-like"/>
    <property type="match status" value="1"/>
</dbReference>
<dbReference type="GO" id="GO:0016877">
    <property type="term" value="F:ligase activity, forming carbon-sulfur bonds"/>
    <property type="evidence" value="ECO:0007669"/>
    <property type="project" value="UniProtKB-ARBA"/>
</dbReference>
<dbReference type="Gene3D" id="3.40.50.12780">
    <property type="entry name" value="N-terminal domain of ligase-like"/>
    <property type="match status" value="1"/>
</dbReference>
<evidence type="ECO:0000313" key="3">
    <source>
        <dbReference type="EMBL" id="RFA12949.1"/>
    </source>
</evidence>
<dbReference type="RefSeq" id="WP_116282891.1">
    <property type="nucleotide sequence ID" value="NZ_NBXA01000020.1"/>
</dbReference>
<name>A0A3E0VTW7_9MICO</name>
<reference evidence="3 4" key="1">
    <citation type="submission" date="2017-04" db="EMBL/GenBank/DDBJ databases">
        <title>Comparative genome analysis of Subtercola boreus.</title>
        <authorList>
            <person name="Cho Y.-J."/>
            <person name="Cho A."/>
            <person name="Kim O.-S."/>
            <person name="Lee J.-I."/>
        </authorList>
    </citation>
    <scope>NUCLEOTIDE SEQUENCE [LARGE SCALE GENOMIC DNA]</scope>
    <source>
        <strain evidence="3 4">P27444</strain>
    </source>
</reference>
<gene>
    <name evidence="3" type="ORF">B7R21_08860</name>
</gene>
<comment type="caution">
    <text evidence="3">The sequence shown here is derived from an EMBL/GenBank/DDBJ whole genome shotgun (WGS) entry which is preliminary data.</text>
</comment>
<sequence length="517" mass="54972">MRLSDYLDKGASLGGDAPCFTTDGETLSYREVQALSIRIAGALRASGVQPGDTVAILSSNDPIAFATVFGISRAGAVWSPINPRSEASEDRELLDRFDCSVLVYQSAYTDLVAAILPDLPKIHTVVCIDGPSADDVSPGVSFDEWMTGPGVVSAESVRGDPVGDLAMIVGTGGTTGRPKGVMLTTRNLETMTSIVLMSYPFEGRPVYLALAPLTHAAGVLCFPILARGGEIVIMRRPDTHEFPALVEKHEVTHAFLPPTLLYMLLAEPTLDTRDLTSLQCFWYGAAPMSTARLAEALARIGPVMAQLFGQTEAPMMISTMSPSEHFRPDGSLATERLSSAGRAAPLVTVAVMDDDGALLAPGDRGEIVIRSSLVMAGYYGDAAATADAGRHGWHHTGDLGYVDADGFVFIVDRAKDIIITGGFNVYSAEVEQAIMKFPGIRDCAVIGLPDEKWGEAVNAVVQVDAAAAVDLDALRIFVRGDLGGVKAPKHFEVWADLPRSKVGKVLKAEIKATLLAR</sequence>
<dbReference type="InterPro" id="IPR042099">
    <property type="entry name" value="ANL_N_sf"/>
</dbReference>
<dbReference type="PANTHER" id="PTHR43767">
    <property type="entry name" value="LONG-CHAIN-FATTY-ACID--COA LIGASE"/>
    <property type="match status" value="1"/>
</dbReference>
<dbReference type="InterPro" id="IPR020845">
    <property type="entry name" value="AMP-binding_CS"/>
</dbReference>
<dbReference type="Gene3D" id="3.30.300.30">
    <property type="match status" value="1"/>
</dbReference>
<protein>
    <submittedName>
        <fullName evidence="3">AMP-dependent acyl-CoA synthetase</fullName>
    </submittedName>
</protein>
<accession>A0A3E0VTW7</accession>
<dbReference type="Pfam" id="PF00501">
    <property type="entry name" value="AMP-binding"/>
    <property type="match status" value="1"/>
</dbReference>
<dbReference type="InterPro" id="IPR050237">
    <property type="entry name" value="ATP-dep_AMP-bd_enzyme"/>
</dbReference>
<dbReference type="Pfam" id="PF13193">
    <property type="entry name" value="AMP-binding_C"/>
    <property type="match status" value="1"/>
</dbReference>
<dbReference type="AlphaFoldDB" id="A0A3E0VTW7"/>
<feature type="domain" description="AMP-binding enzyme C-terminal" evidence="2">
    <location>
        <begin position="429"/>
        <end position="504"/>
    </location>
</feature>
<dbReference type="PANTHER" id="PTHR43767:SF7">
    <property type="entry name" value="MEDIUM_LONG-CHAIN-FATTY-ACID--COA LIGASE FADD8"/>
    <property type="match status" value="1"/>
</dbReference>
<dbReference type="InterPro" id="IPR000873">
    <property type="entry name" value="AMP-dep_synth/lig_dom"/>
</dbReference>
<evidence type="ECO:0000259" key="2">
    <source>
        <dbReference type="Pfam" id="PF13193"/>
    </source>
</evidence>
<organism evidence="3 4">
    <name type="scientific">Subtercola boreus</name>
    <dbReference type="NCBI Taxonomy" id="120213"/>
    <lineage>
        <taxon>Bacteria</taxon>
        <taxon>Bacillati</taxon>
        <taxon>Actinomycetota</taxon>
        <taxon>Actinomycetes</taxon>
        <taxon>Micrococcales</taxon>
        <taxon>Microbacteriaceae</taxon>
        <taxon>Subtercola</taxon>
    </lineage>
</organism>
<evidence type="ECO:0000313" key="4">
    <source>
        <dbReference type="Proteomes" id="UP000256709"/>
    </source>
</evidence>
<proteinExistence type="predicted"/>
<dbReference type="EMBL" id="NBXA01000020">
    <property type="protein sequence ID" value="RFA12949.1"/>
    <property type="molecule type" value="Genomic_DNA"/>
</dbReference>
<feature type="domain" description="AMP-dependent synthetase/ligase" evidence="1">
    <location>
        <begin position="14"/>
        <end position="379"/>
    </location>
</feature>
<dbReference type="InterPro" id="IPR025110">
    <property type="entry name" value="AMP-bd_C"/>
</dbReference>
<dbReference type="OrthoDB" id="9803968at2"/>
<dbReference type="Proteomes" id="UP000256709">
    <property type="component" value="Unassembled WGS sequence"/>
</dbReference>
<evidence type="ECO:0000259" key="1">
    <source>
        <dbReference type="Pfam" id="PF00501"/>
    </source>
</evidence>
<dbReference type="PROSITE" id="PS00455">
    <property type="entry name" value="AMP_BINDING"/>
    <property type="match status" value="1"/>
</dbReference>